<dbReference type="AlphaFoldDB" id="A0A1F4TUB2"/>
<organism evidence="7 8">
    <name type="scientific">candidate division WOR-1 bacterium RIFOXYB2_FULL_48_7</name>
    <dbReference type="NCBI Taxonomy" id="1802583"/>
    <lineage>
        <taxon>Bacteria</taxon>
        <taxon>Bacillati</taxon>
        <taxon>Saganbacteria</taxon>
    </lineage>
</organism>
<comment type="caution">
    <text evidence="7">The sequence shown here is derived from an EMBL/GenBank/DDBJ whole genome shotgun (WGS) entry which is preliminary data.</text>
</comment>
<protein>
    <recommendedName>
        <fullName evidence="6">Yip1 domain-containing protein</fullName>
    </recommendedName>
</protein>
<dbReference type="EMBL" id="MEUF01000023">
    <property type="protein sequence ID" value="OGC35643.1"/>
    <property type="molecule type" value="Genomic_DNA"/>
</dbReference>
<sequence>MSALVLKVKAILLNPKEAITLETTGSIQNWFLNFVAPLALIPTIASLLNYLFMLLFFPATHYYLPKLEDVLYGSVMNYIMGIMIVFLLAGAIWQLAQYYSAVCDFKQAFLIVMYSLVPLWVGGALQLFPFLVPLQLIALAYSFYLIYIFETEKLGIAKENLLAFLLTYGLAYFVINLLVRGIFFNPILTRMIV</sequence>
<feature type="transmembrane region" description="Helical" evidence="5">
    <location>
        <begin position="131"/>
        <end position="149"/>
    </location>
</feature>
<feature type="transmembrane region" description="Helical" evidence="5">
    <location>
        <begin position="161"/>
        <end position="183"/>
    </location>
</feature>
<keyword evidence="2 5" id="KW-0812">Transmembrane</keyword>
<feature type="transmembrane region" description="Helical" evidence="5">
    <location>
        <begin position="75"/>
        <end position="96"/>
    </location>
</feature>
<evidence type="ECO:0000256" key="1">
    <source>
        <dbReference type="ARBA" id="ARBA00004141"/>
    </source>
</evidence>
<evidence type="ECO:0000256" key="5">
    <source>
        <dbReference type="SAM" id="Phobius"/>
    </source>
</evidence>
<reference evidence="7 8" key="1">
    <citation type="journal article" date="2016" name="Nat. Commun.">
        <title>Thousands of microbial genomes shed light on interconnected biogeochemical processes in an aquifer system.</title>
        <authorList>
            <person name="Anantharaman K."/>
            <person name="Brown C.T."/>
            <person name="Hug L.A."/>
            <person name="Sharon I."/>
            <person name="Castelle C.J."/>
            <person name="Probst A.J."/>
            <person name="Thomas B.C."/>
            <person name="Singh A."/>
            <person name="Wilkins M.J."/>
            <person name="Karaoz U."/>
            <person name="Brodie E.L."/>
            <person name="Williams K.H."/>
            <person name="Hubbard S.S."/>
            <person name="Banfield J.F."/>
        </authorList>
    </citation>
    <scope>NUCLEOTIDE SEQUENCE [LARGE SCALE GENOMIC DNA]</scope>
</reference>
<feature type="transmembrane region" description="Helical" evidence="5">
    <location>
        <begin position="108"/>
        <end position="125"/>
    </location>
</feature>
<feature type="domain" description="Yip1" evidence="6">
    <location>
        <begin position="34"/>
        <end position="174"/>
    </location>
</feature>
<evidence type="ECO:0000313" key="8">
    <source>
        <dbReference type="Proteomes" id="UP000178951"/>
    </source>
</evidence>
<comment type="subcellular location">
    <subcellularLocation>
        <location evidence="1">Membrane</location>
        <topology evidence="1">Multi-pass membrane protein</topology>
    </subcellularLocation>
</comment>
<accession>A0A1F4TUB2</accession>
<evidence type="ECO:0000313" key="7">
    <source>
        <dbReference type="EMBL" id="OGC35643.1"/>
    </source>
</evidence>
<gene>
    <name evidence="7" type="ORF">A2311_03625</name>
</gene>
<keyword evidence="3 5" id="KW-1133">Transmembrane helix</keyword>
<keyword evidence="4 5" id="KW-0472">Membrane</keyword>
<dbReference type="Proteomes" id="UP000178951">
    <property type="component" value="Unassembled WGS sequence"/>
</dbReference>
<feature type="transmembrane region" description="Helical" evidence="5">
    <location>
        <begin position="30"/>
        <end position="55"/>
    </location>
</feature>
<dbReference type="Pfam" id="PF04893">
    <property type="entry name" value="Yip1"/>
    <property type="match status" value="1"/>
</dbReference>
<evidence type="ECO:0000259" key="6">
    <source>
        <dbReference type="Pfam" id="PF04893"/>
    </source>
</evidence>
<evidence type="ECO:0000256" key="3">
    <source>
        <dbReference type="ARBA" id="ARBA00022989"/>
    </source>
</evidence>
<dbReference type="GO" id="GO:0016020">
    <property type="term" value="C:membrane"/>
    <property type="evidence" value="ECO:0007669"/>
    <property type="project" value="UniProtKB-SubCell"/>
</dbReference>
<evidence type="ECO:0000256" key="2">
    <source>
        <dbReference type="ARBA" id="ARBA00022692"/>
    </source>
</evidence>
<dbReference type="InterPro" id="IPR006977">
    <property type="entry name" value="Yip1_dom"/>
</dbReference>
<name>A0A1F4TUB2_UNCSA</name>
<proteinExistence type="predicted"/>
<evidence type="ECO:0000256" key="4">
    <source>
        <dbReference type="ARBA" id="ARBA00023136"/>
    </source>
</evidence>